<keyword evidence="8" id="KW-1185">Reference proteome</keyword>
<dbReference type="SUPFAM" id="SSF53850">
    <property type="entry name" value="Periplasmic binding protein-like II"/>
    <property type="match status" value="1"/>
</dbReference>
<dbReference type="Proteomes" id="UP000621266">
    <property type="component" value="Unassembled WGS sequence"/>
</dbReference>
<comment type="similarity">
    <text evidence="2">Belongs to the bacterial solute-binding protein SsuA/TauA family.</text>
</comment>
<dbReference type="NCBIfam" id="TIGR01728">
    <property type="entry name" value="SsuA_fam"/>
    <property type="match status" value="1"/>
</dbReference>
<dbReference type="InterPro" id="IPR001638">
    <property type="entry name" value="Solute-binding_3/MltF_N"/>
</dbReference>
<reference evidence="7 8" key="1">
    <citation type="submission" date="2019-10" db="EMBL/GenBank/DDBJ databases">
        <title>Streptomyces tenebrisbrunneis sp.nov., an endogenous actinomycete isolated from of Lycium ruthenicum.</title>
        <authorList>
            <person name="Ma L."/>
        </authorList>
    </citation>
    <scope>NUCLEOTIDE SEQUENCE [LARGE SCALE GENOMIC DNA]</scope>
    <source>
        <strain evidence="7 8">TRM 66187</strain>
    </source>
</reference>
<name>A0ABQ7FDL6_9ACTN</name>
<dbReference type="Gene3D" id="3.40.190.10">
    <property type="entry name" value="Periplasmic binding protein-like II"/>
    <property type="match status" value="3"/>
</dbReference>
<dbReference type="Pfam" id="PF09084">
    <property type="entry name" value="NMT1"/>
    <property type="match status" value="1"/>
</dbReference>
<evidence type="ECO:0000256" key="2">
    <source>
        <dbReference type="ARBA" id="ARBA00010742"/>
    </source>
</evidence>
<comment type="subcellular location">
    <subcellularLocation>
        <location evidence="1">Periplasm</location>
    </subcellularLocation>
</comment>
<protein>
    <submittedName>
        <fullName evidence="7">Aliphatic sulfonate ABC transporter substrate-binding protein</fullName>
    </submittedName>
</protein>
<gene>
    <name evidence="7" type="ORF">GCU69_21490</name>
</gene>
<dbReference type="SMART" id="SM00062">
    <property type="entry name" value="PBPb"/>
    <property type="match status" value="1"/>
</dbReference>
<evidence type="ECO:0000256" key="3">
    <source>
        <dbReference type="ARBA" id="ARBA00022448"/>
    </source>
</evidence>
<dbReference type="PANTHER" id="PTHR30024">
    <property type="entry name" value="ALIPHATIC SULFONATES-BINDING PROTEIN-RELATED"/>
    <property type="match status" value="1"/>
</dbReference>
<dbReference type="RefSeq" id="WP_156206908.1">
    <property type="nucleotide sequence ID" value="NZ_WHPN01000332.1"/>
</dbReference>
<dbReference type="InterPro" id="IPR010067">
    <property type="entry name" value="ABC_SsuA_sub-bd"/>
</dbReference>
<dbReference type="InterPro" id="IPR015168">
    <property type="entry name" value="SsuA/THI5"/>
</dbReference>
<evidence type="ECO:0000259" key="6">
    <source>
        <dbReference type="SMART" id="SM00062"/>
    </source>
</evidence>
<evidence type="ECO:0000256" key="5">
    <source>
        <dbReference type="SAM" id="SignalP"/>
    </source>
</evidence>
<feature type="chain" id="PRO_5046972185" evidence="5">
    <location>
        <begin position="26"/>
        <end position="326"/>
    </location>
</feature>
<feature type="domain" description="Solute-binding protein family 3/N-terminal" evidence="6">
    <location>
        <begin position="35"/>
        <end position="245"/>
    </location>
</feature>
<organism evidence="7 8">
    <name type="scientific">Streptomyces lycii</name>
    <dbReference type="NCBI Taxonomy" id="2654337"/>
    <lineage>
        <taxon>Bacteria</taxon>
        <taxon>Bacillati</taxon>
        <taxon>Actinomycetota</taxon>
        <taxon>Actinomycetes</taxon>
        <taxon>Kitasatosporales</taxon>
        <taxon>Streptomycetaceae</taxon>
        <taxon>Streptomyces</taxon>
    </lineage>
</organism>
<evidence type="ECO:0000313" key="8">
    <source>
        <dbReference type="Proteomes" id="UP000621266"/>
    </source>
</evidence>
<accession>A0ABQ7FDL6</accession>
<comment type="caution">
    <text evidence="7">The sequence shown here is derived from an EMBL/GenBank/DDBJ whole genome shotgun (WGS) entry which is preliminary data.</text>
</comment>
<proteinExistence type="inferred from homology"/>
<evidence type="ECO:0000256" key="1">
    <source>
        <dbReference type="ARBA" id="ARBA00004418"/>
    </source>
</evidence>
<feature type="signal peptide" evidence="5">
    <location>
        <begin position="1"/>
        <end position="25"/>
    </location>
</feature>
<dbReference type="PANTHER" id="PTHR30024:SF47">
    <property type="entry name" value="TAURINE-BINDING PERIPLASMIC PROTEIN"/>
    <property type="match status" value="1"/>
</dbReference>
<sequence length="326" mass="34909">MPGSRMRRALTAAATTTLLSLSVNGCSGSSANDSTVDFGYISDYNGASLLAIADERGLWKKQGLTVDVKAFNNGPVQVEALGAGDLDYGYIGPGAMWLPASGRVEVAAINTLTYADRVIAQPGITSMKDLKGKKVGVPEGTSGDMILNLALHEAGMTAEDIQKIPMDPSTVVSAFSSGQIDGAGIFYPLIDTIKQKVPDLRELSSTENMEDSFPTAFVARNDVEPEFNSKVVKVLQQANDWRAEHYEESITLTAELLELDRDKVEADAGHVEVMSTADIVAKTKDGTVDGWLDGLSDFFVRTGTLESAPDPSEFYTGDVYTEAYAK</sequence>
<evidence type="ECO:0000256" key="4">
    <source>
        <dbReference type="ARBA" id="ARBA00022729"/>
    </source>
</evidence>
<keyword evidence="3" id="KW-0813">Transport</keyword>
<dbReference type="EMBL" id="WHPN01000332">
    <property type="protein sequence ID" value="KAF4407096.1"/>
    <property type="molecule type" value="Genomic_DNA"/>
</dbReference>
<evidence type="ECO:0000313" key="7">
    <source>
        <dbReference type="EMBL" id="KAF4407096.1"/>
    </source>
</evidence>
<keyword evidence="4 5" id="KW-0732">Signal</keyword>